<keyword evidence="6 10" id="KW-0812">Transmembrane</keyword>
<dbReference type="GO" id="GO:0005886">
    <property type="term" value="C:plasma membrane"/>
    <property type="evidence" value="ECO:0007669"/>
    <property type="project" value="UniProtKB-SubCell"/>
</dbReference>
<keyword evidence="9" id="KW-0046">Antibiotic resistance</keyword>
<name>A0A3N1XRI7_9FIRM</name>
<gene>
    <name evidence="11" type="ORF">EDD66_103219</name>
</gene>
<feature type="transmembrane region" description="Helical" evidence="10">
    <location>
        <begin position="100"/>
        <end position="118"/>
    </location>
</feature>
<evidence type="ECO:0000256" key="8">
    <source>
        <dbReference type="ARBA" id="ARBA00023136"/>
    </source>
</evidence>
<keyword evidence="4" id="KW-0813">Transport</keyword>
<feature type="transmembrane region" description="Helical" evidence="10">
    <location>
        <begin position="316"/>
        <end position="339"/>
    </location>
</feature>
<dbReference type="AlphaFoldDB" id="A0A3N1XRI7"/>
<accession>A0A3N1XRI7</accession>
<keyword evidence="5" id="KW-1003">Cell membrane</keyword>
<feature type="transmembrane region" description="Helical" evidence="10">
    <location>
        <begin position="237"/>
        <end position="260"/>
    </location>
</feature>
<comment type="caution">
    <text evidence="11">The sequence shown here is derived from an EMBL/GenBank/DDBJ whole genome shotgun (WGS) entry which is preliminary data.</text>
</comment>
<feature type="transmembrane region" description="Helical" evidence="10">
    <location>
        <begin position="167"/>
        <end position="190"/>
    </location>
</feature>
<feature type="transmembrane region" description="Helical" evidence="10">
    <location>
        <begin position="359"/>
        <end position="380"/>
    </location>
</feature>
<feature type="transmembrane region" description="Helical" evidence="10">
    <location>
        <begin position="15"/>
        <end position="35"/>
    </location>
</feature>
<dbReference type="PANTHER" id="PTHR43823">
    <property type="entry name" value="SPORULATION PROTEIN YKVU"/>
    <property type="match status" value="1"/>
</dbReference>
<evidence type="ECO:0000313" key="11">
    <source>
        <dbReference type="EMBL" id="ROR29283.1"/>
    </source>
</evidence>
<feature type="transmembrane region" description="Helical" evidence="10">
    <location>
        <begin position="419"/>
        <end position="441"/>
    </location>
</feature>
<evidence type="ECO:0000256" key="7">
    <source>
        <dbReference type="ARBA" id="ARBA00022989"/>
    </source>
</evidence>
<comment type="similarity">
    <text evidence="2">Belongs to the multi antimicrobial extrusion (MATE) (TC 2.A.66.1) family. MepA subfamily.</text>
</comment>
<organism evidence="11 12">
    <name type="scientific">Mobilisporobacter senegalensis</name>
    <dbReference type="NCBI Taxonomy" id="1329262"/>
    <lineage>
        <taxon>Bacteria</taxon>
        <taxon>Bacillati</taxon>
        <taxon>Bacillota</taxon>
        <taxon>Clostridia</taxon>
        <taxon>Lachnospirales</taxon>
        <taxon>Lachnospiraceae</taxon>
        <taxon>Mobilisporobacter</taxon>
    </lineage>
</organism>
<evidence type="ECO:0000313" key="12">
    <source>
        <dbReference type="Proteomes" id="UP000273083"/>
    </source>
</evidence>
<reference evidence="11 12" key="1">
    <citation type="submission" date="2018-11" db="EMBL/GenBank/DDBJ databases">
        <title>Genomic Encyclopedia of Type Strains, Phase IV (KMG-IV): sequencing the most valuable type-strain genomes for metagenomic binning, comparative biology and taxonomic classification.</title>
        <authorList>
            <person name="Goeker M."/>
        </authorList>
    </citation>
    <scope>NUCLEOTIDE SEQUENCE [LARGE SCALE GENOMIC DNA]</scope>
    <source>
        <strain evidence="11 12">DSM 26537</strain>
    </source>
</reference>
<keyword evidence="7 10" id="KW-1133">Transmembrane helix</keyword>
<comment type="subcellular location">
    <subcellularLocation>
        <location evidence="1">Cell membrane</location>
        <topology evidence="1">Multi-pass membrane protein</topology>
    </subcellularLocation>
</comment>
<evidence type="ECO:0000256" key="9">
    <source>
        <dbReference type="ARBA" id="ARBA00023251"/>
    </source>
</evidence>
<dbReference type="InterPro" id="IPR048279">
    <property type="entry name" value="MdtK-like"/>
</dbReference>
<evidence type="ECO:0000256" key="2">
    <source>
        <dbReference type="ARBA" id="ARBA00008417"/>
    </source>
</evidence>
<dbReference type="InterPro" id="IPR002528">
    <property type="entry name" value="MATE_fam"/>
</dbReference>
<keyword evidence="8 10" id="KW-0472">Membrane</keyword>
<evidence type="ECO:0000256" key="6">
    <source>
        <dbReference type="ARBA" id="ARBA00022692"/>
    </source>
</evidence>
<evidence type="ECO:0000256" key="4">
    <source>
        <dbReference type="ARBA" id="ARBA00022448"/>
    </source>
</evidence>
<dbReference type="GO" id="GO:0042910">
    <property type="term" value="F:xenobiotic transmembrane transporter activity"/>
    <property type="evidence" value="ECO:0007669"/>
    <property type="project" value="InterPro"/>
</dbReference>
<dbReference type="NCBIfam" id="TIGR00797">
    <property type="entry name" value="matE"/>
    <property type="match status" value="1"/>
</dbReference>
<dbReference type="GO" id="GO:0046677">
    <property type="term" value="P:response to antibiotic"/>
    <property type="evidence" value="ECO:0007669"/>
    <property type="project" value="UniProtKB-KW"/>
</dbReference>
<dbReference type="InterPro" id="IPR045070">
    <property type="entry name" value="MATE_MepA-like"/>
</dbReference>
<keyword evidence="12" id="KW-1185">Reference proteome</keyword>
<dbReference type="InterPro" id="IPR051327">
    <property type="entry name" value="MATE_MepA_subfamily"/>
</dbReference>
<dbReference type="Pfam" id="PF01554">
    <property type="entry name" value="MatE"/>
    <property type="match status" value="2"/>
</dbReference>
<dbReference type="PANTHER" id="PTHR43823:SF3">
    <property type="entry name" value="MULTIDRUG EXPORT PROTEIN MEPA"/>
    <property type="match status" value="1"/>
</dbReference>
<feature type="transmembrane region" description="Helical" evidence="10">
    <location>
        <begin position="196"/>
        <end position="217"/>
    </location>
</feature>
<sequence>MEYINPLGEEKVSKLLIKFSVPAIVGMMINALYNIVDRIYIGNAKDLGTNGIAGITIGFPIMIILLAIGILFGVGGATLFSMRLGQKKPEEAEKALGNSLFLLIASGVIITIFGSIFLEPLLVLFGASKEVLPYSVEYMRIILFGAVFQVVSMGINNFIRADGNPKLAMYTMFLGAGTNILLDPIFIFVFKMGMAGAALATILSQLFSAIWVVSYFLGKHSNHKLKSENMKPHMNTIVKITSLGIPGFAMQVANSLLNAILNRGLRQYGGDIAVTGMGVINSVQTILFMPVIGLNQGVQPIVSFNFGAKKFERVKTAVKQAILVATIIVVVGYVVMRIFPTQLISLFNRDEELLAFGKTALISWMLFMPVVGFQVIASNFFQAIGRSNSAMFLTLSRQVIFLIPALIIFPQIWGITGLMYSAAFADFFSTLITGIWFYFGIKNIDKYGLKEIKNAPAQ</sequence>
<evidence type="ECO:0000256" key="5">
    <source>
        <dbReference type="ARBA" id="ARBA00022475"/>
    </source>
</evidence>
<proteinExistence type="inferred from homology"/>
<dbReference type="Proteomes" id="UP000273083">
    <property type="component" value="Unassembled WGS sequence"/>
</dbReference>
<evidence type="ECO:0000256" key="3">
    <source>
        <dbReference type="ARBA" id="ARBA00022106"/>
    </source>
</evidence>
<feature type="transmembrane region" description="Helical" evidence="10">
    <location>
        <begin position="392"/>
        <end position="413"/>
    </location>
</feature>
<dbReference type="RefSeq" id="WP_123608727.1">
    <property type="nucleotide sequence ID" value="NZ_RJVG01000003.1"/>
</dbReference>
<dbReference type="GO" id="GO:0015297">
    <property type="term" value="F:antiporter activity"/>
    <property type="evidence" value="ECO:0007669"/>
    <property type="project" value="InterPro"/>
</dbReference>
<evidence type="ECO:0000256" key="1">
    <source>
        <dbReference type="ARBA" id="ARBA00004651"/>
    </source>
</evidence>
<dbReference type="CDD" id="cd13143">
    <property type="entry name" value="MATE_MepA_like"/>
    <property type="match status" value="1"/>
</dbReference>
<feature type="transmembrane region" description="Helical" evidence="10">
    <location>
        <begin position="272"/>
        <end position="295"/>
    </location>
</feature>
<dbReference type="PIRSF" id="PIRSF006603">
    <property type="entry name" value="DinF"/>
    <property type="match status" value="1"/>
</dbReference>
<feature type="transmembrane region" description="Helical" evidence="10">
    <location>
        <begin position="55"/>
        <end position="80"/>
    </location>
</feature>
<feature type="transmembrane region" description="Helical" evidence="10">
    <location>
        <begin position="138"/>
        <end position="155"/>
    </location>
</feature>
<dbReference type="EMBL" id="RJVG01000003">
    <property type="protein sequence ID" value="ROR29283.1"/>
    <property type="molecule type" value="Genomic_DNA"/>
</dbReference>
<dbReference type="OrthoDB" id="9811110at2"/>
<evidence type="ECO:0000256" key="10">
    <source>
        <dbReference type="SAM" id="Phobius"/>
    </source>
</evidence>
<protein>
    <recommendedName>
        <fullName evidence="3">Multidrug export protein MepA</fullName>
    </recommendedName>
</protein>